<dbReference type="AlphaFoldDB" id="A0A9W8N1F8"/>
<name>A0A9W8N1F8_9AGAR</name>
<dbReference type="GO" id="GO:0008270">
    <property type="term" value="F:zinc ion binding"/>
    <property type="evidence" value="ECO:0007669"/>
    <property type="project" value="InterPro"/>
</dbReference>
<dbReference type="PANTHER" id="PTHR33478">
    <property type="entry name" value="EXTRACELLULAR METALLOPROTEINASE MEP"/>
    <property type="match status" value="1"/>
</dbReference>
<protein>
    <recommendedName>
        <fullName evidence="12">Extracellular metalloproteinase</fullName>
        <ecNumber evidence="12">3.4.24.-</ecNumber>
    </recommendedName>
    <alternativeName>
        <fullName evidence="12">Fungalysin</fullName>
    </alternativeName>
</protein>
<evidence type="ECO:0000313" key="14">
    <source>
        <dbReference type="Proteomes" id="UP001148786"/>
    </source>
</evidence>
<keyword evidence="9 12" id="KW-0865">Zymogen</keyword>
<dbReference type="PANTHER" id="PTHR33478:SF1">
    <property type="entry name" value="EXTRACELLULAR METALLOPROTEINASE MEP"/>
    <property type="match status" value="1"/>
</dbReference>
<evidence type="ECO:0000256" key="12">
    <source>
        <dbReference type="RuleBase" id="RU364017"/>
    </source>
</evidence>
<evidence type="ECO:0000256" key="4">
    <source>
        <dbReference type="ARBA" id="ARBA00022670"/>
    </source>
</evidence>
<evidence type="ECO:0000256" key="2">
    <source>
        <dbReference type="ARBA" id="ARBA00006006"/>
    </source>
</evidence>
<feature type="binding site" evidence="11">
    <location>
        <position position="393"/>
    </location>
    <ligand>
        <name>Zn(2+)</name>
        <dbReference type="ChEBI" id="CHEBI:29105"/>
        <note>catalytic</note>
    </ligand>
</feature>
<proteinExistence type="inferred from homology"/>
<keyword evidence="5 11" id="KW-0479">Metal-binding</keyword>
<evidence type="ECO:0000256" key="10">
    <source>
        <dbReference type="PIRSR" id="PIRSR601842-1"/>
    </source>
</evidence>
<keyword evidence="14" id="KW-1185">Reference proteome</keyword>
<dbReference type="CDD" id="cd09596">
    <property type="entry name" value="M36"/>
    <property type="match status" value="1"/>
</dbReference>
<comment type="similarity">
    <text evidence="2 12">Belongs to the peptidase M36 family.</text>
</comment>
<evidence type="ECO:0000313" key="13">
    <source>
        <dbReference type="EMBL" id="KAJ3517106.1"/>
    </source>
</evidence>
<keyword evidence="4 12" id="KW-0645">Protease</keyword>
<keyword evidence="7 11" id="KW-0862">Zinc</keyword>
<dbReference type="Gene3D" id="1.10.390.10">
    <property type="entry name" value="Neutral Protease Domain 2"/>
    <property type="match status" value="1"/>
</dbReference>
<dbReference type="GO" id="GO:0005615">
    <property type="term" value="C:extracellular space"/>
    <property type="evidence" value="ECO:0007669"/>
    <property type="project" value="InterPro"/>
</dbReference>
<dbReference type="SUPFAM" id="SSF55486">
    <property type="entry name" value="Metalloproteases ('zincins'), catalytic domain"/>
    <property type="match status" value="1"/>
</dbReference>
<reference evidence="13" key="1">
    <citation type="submission" date="2022-07" db="EMBL/GenBank/DDBJ databases">
        <title>Genome Sequence of Agrocybe chaxingu.</title>
        <authorList>
            <person name="Buettner E."/>
        </authorList>
    </citation>
    <scope>NUCLEOTIDE SEQUENCE</scope>
    <source>
        <strain evidence="13">MP-N11</strain>
    </source>
</reference>
<dbReference type="Gene3D" id="3.10.170.10">
    <property type="match status" value="1"/>
</dbReference>
<evidence type="ECO:0000256" key="8">
    <source>
        <dbReference type="ARBA" id="ARBA00023049"/>
    </source>
</evidence>
<gene>
    <name evidence="13" type="ORF">NLJ89_g723</name>
</gene>
<dbReference type="Proteomes" id="UP001148786">
    <property type="component" value="Unassembled WGS sequence"/>
</dbReference>
<comment type="caution">
    <text evidence="13">The sequence shown here is derived from an EMBL/GenBank/DDBJ whole genome shotgun (WGS) entry which is preliminary data.</text>
</comment>
<dbReference type="InterPro" id="IPR027268">
    <property type="entry name" value="Peptidase_M4/M1_CTD_sf"/>
</dbReference>
<dbReference type="EC" id="3.4.24.-" evidence="12"/>
<dbReference type="Pfam" id="PF02128">
    <property type="entry name" value="Peptidase_M36"/>
    <property type="match status" value="1"/>
</dbReference>
<feature type="binding site" evidence="11">
    <location>
        <position position="397"/>
    </location>
    <ligand>
        <name>Zn(2+)</name>
        <dbReference type="ChEBI" id="CHEBI:29105"/>
        <note>catalytic</note>
    </ligand>
</feature>
<feature type="active site" evidence="10">
    <location>
        <position position="394"/>
    </location>
</feature>
<accession>A0A9W8N1F8</accession>
<comment type="cofactor">
    <cofactor evidence="11">
        <name>Zn(2+)</name>
        <dbReference type="ChEBI" id="CHEBI:29105"/>
    </cofactor>
    <text evidence="11">Binds 1 zinc ion per subunit.</text>
</comment>
<sequence length="589" mass="64298">MSLVLLSSVSAIPWPSTSKHATHRRRNIGGKEVESFHPESIFKTFGDTGLPLPTNPQLSNASIIEAWANTLFFPGSLGFKVEYNSGYSSEQVHYGYLRLSFNGTYFSNAVGNVALKGNKVVSYGASFVNLVSAKVPSATPKITLNDVLPKIQSDLNATKPEGSEPTLEYFVQSNGSVVLAYVVQLRNPLTGATFEVFVDAISGVVLSITDFVAHASYTVVPIDKASVADGLQTVTNPQDTQASPVGWHTTDNKVTNTTAGNNVVAFTLRNSTRDFQTSPSLTFTTKYDDTLSPNTTDNTNAARANAFYVLNRVHDIAYRYGFTEKAFNFQHDNFGKGGKGNDSVDVIVHDPSGLNNAYFSVPPDGEPGACHMFIWTKSLPNRDGSMDNGILIHEMTHGITNRMTGGGTARCLQTTESGGLGEGWSDAFAGWMEQSSRETKDITIGSYVYNRTRGLRRFPYSVNTTTNPLRYSDLKKLTEVHYIGEVWANMLHNVYASLVQQFDYSSDRFTNPDSPAGNVVFLRLFIDSLAIQPCNPSFVQARDAWIQADVNRYGGKHRCTVFKAFASRGLGAKAGPQFDDDGTIPANCS</sequence>
<evidence type="ECO:0000256" key="6">
    <source>
        <dbReference type="ARBA" id="ARBA00022801"/>
    </source>
</evidence>
<dbReference type="GO" id="GO:0004222">
    <property type="term" value="F:metalloendopeptidase activity"/>
    <property type="evidence" value="ECO:0007669"/>
    <property type="project" value="InterPro"/>
</dbReference>
<organism evidence="13 14">
    <name type="scientific">Agrocybe chaxingu</name>
    <dbReference type="NCBI Taxonomy" id="84603"/>
    <lineage>
        <taxon>Eukaryota</taxon>
        <taxon>Fungi</taxon>
        <taxon>Dikarya</taxon>
        <taxon>Basidiomycota</taxon>
        <taxon>Agaricomycotina</taxon>
        <taxon>Agaricomycetes</taxon>
        <taxon>Agaricomycetidae</taxon>
        <taxon>Agaricales</taxon>
        <taxon>Agaricineae</taxon>
        <taxon>Strophariaceae</taxon>
        <taxon>Agrocybe</taxon>
    </lineage>
</organism>
<keyword evidence="6 12" id="KW-0378">Hydrolase</keyword>
<evidence type="ECO:0000256" key="11">
    <source>
        <dbReference type="PIRSR" id="PIRSR601842-2"/>
    </source>
</evidence>
<evidence type="ECO:0000256" key="3">
    <source>
        <dbReference type="ARBA" id="ARBA00022525"/>
    </source>
</evidence>
<feature type="binding site" evidence="11">
    <location>
        <position position="214"/>
    </location>
    <ligand>
        <name>Zn(2+)</name>
        <dbReference type="ChEBI" id="CHEBI:29105"/>
        <note>catalytic</note>
    </ligand>
</feature>
<dbReference type="InterPro" id="IPR050371">
    <property type="entry name" value="Fungal_virulence_M36"/>
</dbReference>
<evidence type="ECO:0000256" key="5">
    <source>
        <dbReference type="ARBA" id="ARBA00022723"/>
    </source>
</evidence>
<dbReference type="InterPro" id="IPR001842">
    <property type="entry name" value="Peptidase_M36"/>
</dbReference>
<evidence type="ECO:0000256" key="7">
    <source>
        <dbReference type="ARBA" id="ARBA00022833"/>
    </source>
</evidence>
<dbReference type="GO" id="GO:0006508">
    <property type="term" value="P:proteolysis"/>
    <property type="evidence" value="ECO:0007669"/>
    <property type="project" value="UniProtKB-KW"/>
</dbReference>
<keyword evidence="3 12" id="KW-0964">Secreted</keyword>
<feature type="binding site" evidence="11">
    <location>
        <position position="422"/>
    </location>
    <ligand>
        <name>Zn(2+)</name>
        <dbReference type="ChEBI" id="CHEBI:29105"/>
        <note>catalytic</note>
    </ligand>
</feature>
<dbReference type="EMBL" id="JANKHO010000031">
    <property type="protein sequence ID" value="KAJ3517106.1"/>
    <property type="molecule type" value="Genomic_DNA"/>
</dbReference>
<keyword evidence="8 12" id="KW-0482">Metalloprotease</keyword>
<comment type="subcellular location">
    <subcellularLocation>
        <location evidence="1 12">Secreted</location>
    </subcellularLocation>
</comment>
<evidence type="ECO:0000256" key="1">
    <source>
        <dbReference type="ARBA" id="ARBA00004613"/>
    </source>
</evidence>
<dbReference type="OrthoDB" id="3227768at2759"/>
<evidence type="ECO:0000256" key="9">
    <source>
        <dbReference type="ARBA" id="ARBA00023145"/>
    </source>
</evidence>